<organism evidence="1 2">
    <name type="scientific">Anthostomella pinea</name>
    <dbReference type="NCBI Taxonomy" id="933095"/>
    <lineage>
        <taxon>Eukaryota</taxon>
        <taxon>Fungi</taxon>
        <taxon>Dikarya</taxon>
        <taxon>Ascomycota</taxon>
        <taxon>Pezizomycotina</taxon>
        <taxon>Sordariomycetes</taxon>
        <taxon>Xylariomycetidae</taxon>
        <taxon>Xylariales</taxon>
        <taxon>Xylariaceae</taxon>
        <taxon>Anthostomella</taxon>
    </lineage>
</organism>
<sequence>MPKSTEDIEFVVILIGRQTLVVGINTETTIWLNYRLHTQYYESTALYYHLFHGVFTLSMRLGQSFHLHSGFQNS</sequence>
<name>A0AAI8VRA1_9PEZI</name>
<dbReference type="AlphaFoldDB" id="A0AAI8VRA1"/>
<proteinExistence type="predicted"/>
<evidence type="ECO:0000313" key="2">
    <source>
        <dbReference type="Proteomes" id="UP001295740"/>
    </source>
</evidence>
<accession>A0AAI8VRA1</accession>
<dbReference type="Proteomes" id="UP001295740">
    <property type="component" value="Unassembled WGS sequence"/>
</dbReference>
<comment type="caution">
    <text evidence="1">The sequence shown here is derived from an EMBL/GenBank/DDBJ whole genome shotgun (WGS) entry which is preliminary data.</text>
</comment>
<protein>
    <submittedName>
        <fullName evidence="1">Uu.00g146480.m01.CDS01</fullName>
    </submittedName>
</protein>
<gene>
    <name evidence="1" type="ORF">KHLLAP_LOCUS10090</name>
</gene>
<reference evidence="1" key="1">
    <citation type="submission" date="2023-10" db="EMBL/GenBank/DDBJ databases">
        <authorList>
            <person name="Hackl T."/>
        </authorList>
    </citation>
    <scope>NUCLEOTIDE SEQUENCE</scope>
</reference>
<keyword evidence="2" id="KW-1185">Reference proteome</keyword>
<dbReference type="EMBL" id="CAUWAG010000012">
    <property type="protein sequence ID" value="CAJ2509622.1"/>
    <property type="molecule type" value="Genomic_DNA"/>
</dbReference>
<evidence type="ECO:0000313" key="1">
    <source>
        <dbReference type="EMBL" id="CAJ2509622.1"/>
    </source>
</evidence>